<feature type="active site" description="Nucleophile; for glutamine hydrolysis" evidence="11">
    <location>
        <position position="387"/>
    </location>
</feature>
<evidence type="ECO:0000256" key="11">
    <source>
        <dbReference type="HAMAP-Rule" id="MF_01227"/>
    </source>
</evidence>
<dbReference type="GO" id="GO:0042802">
    <property type="term" value="F:identical protein binding"/>
    <property type="evidence" value="ECO:0007669"/>
    <property type="project" value="TreeGrafter"/>
</dbReference>
<comment type="caution">
    <text evidence="11">Lacks conserved residue(s) required for the propagation of feature annotation.</text>
</comment>
<dbReference type="CDD" id="cd03113">
    <property type="entry name" value="CTPS_N"/>
    <property type="match status" value="1"/>
</dbReference>
<dbReference type="Proteomes" id="UP000645966">
    <property type="component" value="Unassembled WGS sequence"/>
</dbReference>
<dbReference type="GO" id="GO:0019856">
    <property type="term" value="P:pyrimidine nucleobase biosynthetic process"/>
    <property type="evidence" value="ECO:0007669"/>
    <property type="project" value="TreeGrafter"/>
</dbReference>
<dbReference type="Pfam" id="PF06418">
    <property type="entry name" value="CTP_synth_N"/>
    <property type="match status" value="1"/>
</dbReference>
<dbReference type="GO" id="GO:0005524">
    <property type="term" value="F:ATP binding"/>
    <property type="evidence" value="ECO:0007669"/>
    <property type="project" value="UniProtKB-KW"/>
</dbReference>
<feature type="binding site" evidence="11">
    <location>
        <position position="360"/>
    </location>
    <ligand>
        <name>L-glutamine</name>
        <dbReference type="ChEBI" id="CHEBI:58359"/>
    </ligand>
</feature>
<comment type="catalytic activity">
    <reaction evidence="11">
        <text>UTP + NH4(+) + ATP = CTP + ADP + phosphate + 2 H(+)</text>
        <dbReference type="Rhea" id="RHEA:16597"/>
        <dbReference type="ChEBI" id="CHEBI:15378"/>
        <dbReference type="ChEBI" id="CHEBI:28938"/>
        <dbReference type="ChEBI" id="CHEBI:30616"/>
        <dbReference type="ChEBI" id="CHEBI:37563"/>
        <dbReference type="ChEBI" id="CHEBI:43474"/>
        <dbReference type="ChEBI" id="CHEBI:46398"/>
        <dbReference type="ChEBI" id="CHEBI:456216"/>
    </reaction>
</comment>
<feature type="binding site" evidence="11">
    <location>
        <position position="14"/>
    </location>
    <ligand>
        <name>UTP</name>
        <dbReference type="ChEBI" id="CHEBI:46398"/>
    </ligand>
</feature>
<feature type="binding site" evidence="11">
    <location>
        <position position="72"/>
    </location>
    <ligand>
        <name>ATP</name>
        <dbReference type="ChEBI" id="CHEBI:30616"/>
    </ligand>
</feature>
<feature type="binding site" evidence="11">
    <location>
        <position position="229"/>
    </location>
    <ligand>
        <name>UTP</name>
        <dbReference type="ChEBI" id="CHEBI:46398"/>
    </ligand>
</feature>
<dbReference type="FunFam" id="3.40.50.880:FF:000002">
    <property type="entry name" value="CTP synthase"/>
    <property type="match status" value="1"/>
</dbReference>
<comment type="subunit">
    <text evidence="11">Homotetramer.</text>
</comment>
<dbReference type="GO" id="GO:0003883">
    <property type="term" value="F:CTP synthase activity"/>
    <property type="evidence" value="ECO:0007669"/>
    <property type="project" value="UniProtKB-UniRule"/>
</dbReference>
<keyword evidence="4 11" id="KW-0479">Metal-binding</keyword>
<feature type="binding site" evidence="11">
    <location>
        <position position="247"/>
    </location>
    <ligand>
        <name>ATP</name>
        <dbReference type="ChEBI" id="CHEBI:30616"/>
    </ligand>
</feature>
<keyword evidence="15" id="KW-1185">Reference proteome</keyword>
<dbReference type="InterPro" id="IPR033828">
    <property type="entry name" value="GATase1_CTP_Synthase"/>
</dbReference>
<feature type="binding site" evidence="11">
    <location>
        <position position="229"/>
    </location>
    <ligand>
        <name>CTP</name>
        <dbReference type="ChEBI" id="CHEBI:37563"/>
        <note>allosteric inhibitor</note>
    </ligand>
</feature>
<dbReference type="Gene3D" id="3.40.50.300">
    <property type="entry name" value="P-loop containing nucleotide triphosphate hydrolases"/>
    <property type="match status" value="1"/>
</dbReference>
<comment type="catalytic activity">
    <reaction evidence="11">
        <text>L-glutamine + H2O = L-glutamate + NH4(+)</text>
        <dbReference type="Rhea" id="RHEA:15889"/>
        <dbReference type="ChEBI" id="CHEBI:15377"/>
        <dbReference type="ChEBI" id="CHEBI:28938"/>
        <dbReference type="ChEBI" id="CHEBI:29985"/>
        <dbReference type="ChEBI" id="CHEBI:58359"/>
    </reaction>
</comment>
<comment type="function">
    <text evidence="11">Catalyzes the ATP-dependent amination of UTP to CTP with either L-glutamine or ammonia as the source of nitrogen. Regulates intracellular CTP levels through interactions with the four ribonucleotide triphosphates.</text>
</comment>
<comment type="caution">
    <text evidence="14">The sequence shown here is derived from an EMBL/GenBank/DDBJ whole genome shotgun (WGS) entry which is preliminary data.</text>
</comment>
<protein>
    <recommendedName>
        <fullName evidence="11">CTP synthase</fullName>
        <ecNumber evidence="11">6.3.4.2</ecNumber>
    </recommendedName>
    <alternativeName>
        <fullName evidence="11">Cytidine 5'-triphosphate synthase</fullName>
    </alternativeName>
    <alternativeName>
        <fullName evidence="11">Cytidine triphosphate synthetase</fullName>
        <shortName evidence="11">CTP synthetase</shortName>
        <shortName evidence="11">CTPS</shortName>
    </alternativeName>
    <alternativeName>
        <fullName evidence="11">UTP--ammonia ligase</fullName>
    </alternativeName>
</protein>
<organism evidence="14 15">
    <name type="scientific">Corynebacterium meridianum</name>
    <dbReference type="NCBI Taxonomy" id="2765363"/>
    <lineage>
        <taxon>Bacteria</taxon>
        <taxon>Bacillati</taxon>
        <taxon>Actinomycetota</taxon>
        <taxon>Actinomycetes</taxon>
        <taxon>Mycobacteriales</taxon>
        <taxon>Corynebacteriaceae</taxon>
        <taxon>Corynebacterium</taxon>
    </lineage>
</organism>
<evidence type="ECO:0000259" key="13">
    <source>
        <dbReference type="Pfam" id="PF06418"/>
    </source>
</evidence>
<dbReference type="InterPro" id="IPR017926">
    <property type="entry name" value="GATASE"/>
</dbReference>
<dbReference type="AlphaFoldDB" id="A0A934M4A0"/>
<feature type="binding site" evidence="11">
    <location>
        <position position="72"/>
    </location>
    <ligand>
        <name>Mg(2+)</name>
        <dbReference type="ChEBI" id="CHEBI:18420"/>
    </ligand>
</feature>
<comment type="miscellaneous">
    <text evidence="11">CTPSs have evolved a hybrid strategy for distinguishing between UTP and CTP. The overlapping regions of the product feedback inhibitory and substrate sites recognize a common feature in both compounds, the triphosphate moiety. To differentiate isosteric substrate and product pyrimidine rings, an additional pocket far from the expected kinase/ligase catalytic site, specifically recognizes the cytosine and ribose portions of the product inhibitor.</text>
</comment>
<dbReference type="InterPro" id="IPR004468">
    <property type="entry name" value="CTP_synthase"/>
</dbReference>
<dbReference type="HAMAP" id="MF_01227">
    <property type="entry name" value="PyrG"/>
    <property type="match status" value="1"/>
</dbReference>
<evidence type="ECO:0000256" key="6">
    <source>
        <dbReference type="ARBA" id="ARBA00022840"/>
    </source>
</evidence>
<evidence type="ECO:0000256" key="7">
    <source>
        <dbReference type="ARBA" id="ARBA00022842"/>
    </source>
</evidence>
<dbReference type="GO" id="GO:0097268">
    <property type="term" value="C:cytoophidium"/>
    <property type="evidence" value="ECO:0007669"/>
    <property type="project" value="UniProtKB-ARBA"/>
</dbReference>
<dbReference type="InterPro" id="IPR029062">
    <property type="entry name" value="Class_I_gatase-like"/>
</dbReference>
<keyword evidence="8 11" id="KW-0315">Glutamine amidotransferase</keyword>
<dbReference type="GO" id="GO:0044210">
    <property type="term" value="P:'de novo' CTP biosynthetic process"/>
    <property type="evidence" value="ECO:0007669"/>
    <property type="project" value="UniProtKB-UniRule"/>
</dbReference>
<feature type="binding site" evidence="11">
    <location>
        <position position="471"/>
    </location>
    <ligand>
        <name>L-glutamine</name>
        <dbReference type="ChEBI" id="CHEBI:58359"/>
    </ligand>
</feature>
<dbReference type="NCBIfam" id="NF003792">
    <property type="entry name" value="PRK05380.1"/>
    <property type="match status" value="1"/>
</dbReference>
<feature type="binding site" evidence="11">
    <location>
        <position position="14"/>
    </location>
    <ligand>
        <name>CTP</name>
        <dbReference type="ChEBI" id="CHEBI:37563"/>
        <note>allosteric inhibitor</note>
    </ligand>
</feature>
<dbReference type="CDD" id="cd01746">
    <property type="entry name" value="GATase1_CTP_Synthase"/>
    <property type="match status" value="1"/>
</dbReference>
<comment type="catalytic activity">
    <reaction evidence="10 11">
        <text>UTP + L-glutamine + ATP + H2O = CTP + L-glutamate + ADP + phosphate + 2 H(+)</text>
        <dbReference type="Rhea" id="RHEA:26426"/>
        <dbReference type="ChEBI" id="CHEBI:15377"/>
        <dbReference type="ChEBI" id="CHEBI:15378"/>
        <dbReference type="ChEBI" id="CHEBI:29985"/>
        <dbReference type="ChEBI" id="CHEBI:30616"/>
        <dbReference type="ChEBI" id="CHEBI:37563"/>
        <dbReference type="ChEBI" id="CHEBI:43474"/>
        <dbReference type="ChEBI" id="CHEBI:46398"/>
        <dbReference type="ChEBI" id="CHEBI:58359"/>
        <dbReference type="ChEBI" id="CHEBI:456216"/>
        <dbReference type="EC" id="6.3.4.2"/>
    </reaction>
</comment>
<dbReference type="PROSITE" id="PS51273">
    <property type="entry name" value="GATASE_TYPE_1"/>
    <property type="match status" value="1"/>
</dbReference>
<dbReference type="Pfam" id="PF00117">
    <property type="entry name" value="GATase"/>
    <property type="match status" value="1"/>
</dbReference>
<feature type="region of interest" description="Amidoligase domain" evidence="11">
    <location>
        <begin position="1"/>
        <end position="272"/>
    </location>
</feature>
<evidence type="ECO:0000256" key="10">
    <source>
        <dbReference type="ARBA" id="ARBA00047781"/>
    </source>
</evidence>
<feature type="binding site" evidence="11">
    <location>
        <begin position="15"/>
        <end position="20"/>
    </location>
    <ligand>
        <name>ATP</name>
        <dbReference type="ChEBI" id="CHEBI:30616"/>
    </ligand>
</feature>
<feature type="active site" evidence="11">
    <location>
        <position position="519"/>
    </location>
</feature>
<evidence type="ECO:0000256" key="2">
    <source>
        <dbReference type="ARBA" id="ARBA00007533"/>
    </source>
</evidence>
<dbReference type="InterPro" id="IPR027417">
    <property type="entry name" value="P-loop_NTPase"/>
</dbReference>
<keyword evidence="7 11" id="KW-0460">Magnesium</keyword>
<comment type="similarity">
    <text evidence="2 11">Belongs to the CTP synthase family.</text>
</comment>
<evidence type="ECO:0000313" key="14">
    <source>
        <dbReference type="EMBL" id="MBI8988791.1"/>
    </source>
</evidence>
<dbReference type="GO" id="GO:0046872">
    <property type="term" value="F:metal ion binding"/>
    <property type="evidence" value="ECO:0007669"/>
    <property type="project" value="UniProtKB-KW"/>
</dbReference>
<feature type="domain" description="Glutamine amidotransferase" evidence="12">
    <location>
        <begin position="307"/>
        <end position="537"/>
    </location>
</feature>
<dbReference type="InterPro" id="IPR017456">
    <property type="entry name" value="CTP_synthase_N"/>
</dbReference>
<evidence type="ECO:0000256" key="3">
    <source>
        <dbReference type="ARBA" id="ARBA00022598"/>
    </source>
</evidence>
<feature type="binding site" evidence="11">
    <location>
        <begin position="388"/>
        <end position="391"/>
    </location>
    <ligand>
        <name>L-glutamine</name>
        <dbReference type="ChEBI" id="CHEBI:58359"/>
    </ligand>
</feature>
<feature type="binding site" evidence="11">
    <location>
        <position position="146"/>
    </location>
    <ligand>
        <name>Mg(2+)</name>
        <dbReference type="ChEBI" id="CHEBI:18420"/>
    </ligand>
</feature>
<keyword evidence="9 11" id="KW-0665">Pyrimidine biosynthesis</keyword>
<evidence type="ECO:0000256" key="8">
    <source>
        <dbReference type="ARBA" id="ARBA00022962"/>
    </source>
</evidence>
<reference evidence="14" key="1">
    <citation type="submission" date="2020-12" db="EMBL/GenBank/DDBJ databases">
        <title>Genome public.</title>
        <authorList>
            <person name="Sun Q."/>
        </authorList>
    </citation>
    <scope>NUCLEOTIDE SEQUENCE</scope>
    <source>
        <strain evidence="14">CCM 8863</strain>
    </source>
</reference>
<feature type="binding site" evidence="11">
    <location>
        <begin position="153"/>
        <end position="155"/>
    </location>
    <ligand>
        <name>CTP</name>
        <dbReference type="ChEBI" id="CHEBI:37563"/>
        <note>allosteric inhibitor</note>
    </ligand>
</feature>
<evidence type="ECO:0000259" key="12">
    <source>
        <dbReference type="Pfam" id="PF00117"/>
    </source>
</evidence>
<evidence type="ECO:0000256" key="5">
    <source>
        <dbReference type="ARBA" id="ARBA00022741"/>
    </source>
</evidence>
<dbReference type="FunFam" id="3.40.50.300:FF:000009">
    <property type="entry name" value="CTP synthase"/>
    <property type="match status" value="1"/>
</dbReference>
<feature type="binding site" evidence="11">
    <location>
        <begin position="193"/>
        <end position="198"/>
    </location>
    <ligand>
        <name>CTP</name>
        <dbReference type="ChEBI" id="CHEBI:37563"/>
        <note>allosteric inhibitor</note>
    </ligand>
</feature>
<accession>A0A934M4A0</accession>
<keyword evidence="6 11" id="KW-0067">ATP-binding</keyword>
<keyword evidence="5 11" id="KW-0547">Nucleotide-binding</keyword>
<dbReference type="Gene3D" id="3.40.50.880">
    <property type="match status" value="1"/>
</dbReference>
<gene>
    <name evidence="11" type="primary">pyrG</name>
    <name evidence="14" type="ORF">JDV75_03325</name>
</gene>
<feature type="binding site" evidence="11">
    <location>
        <position position="410"/>
    </location>
    <ligand>
        <name>L-glutamine</name>
        <dbReference type="ChEBI" id="CHEBI:58359"/>
    </ligand>
</feature>
<keyword evidence="3 11" id="KW-0436">Ligase</keyword>
<evidence type="ECO:0000256" key="9">
    <source>
        <dbReference type="ARBA" id="ARBA00022975"/>
    </source>
</evidence>
<dbReference type="SUPFAM" id="SSF52317">
    <property type="entry name" value="Class I glutamine amidotransferase-like"/>
    <property type="match status" value="1"/>
</dbReference>
<dbReference type="NCBIfam" id="TIGR00337">
    <property type="entry name" value="PyrG"/>
    <property type="match status" value="1"/>
</dbReference>
<sequence length="547" mass="59149">MDTKYIFVTGGVASSLGKGLTASSLGQLLTARGLKVTMQKLDPYLNVDPGTMNPFEHGEVFVTDDGAETDLDLGHYERFLDRNLSSNANVTTGQVYSTVIARERRGEFLGHTVQVIPHITDEIKRRVLEMGEPDADGVRPDIVITEIGGTVGDIESQPFLEAARQARHDVGRENIFFIHVSLVPYLAPSGELKTKPTQHSVAALRSIGIVPDALVLRCDREVPDALKSKIALMCDVDEEGVISCADAPSIYNIPKVLHREHLDSFLIRRLGLPFRDVDWTVWGGLLERVHNPAGEVTIALVGKYIDLPDAYLSVTEAIRAGGFGNNVRTVIRWVPSDDCATTEGAAKALDGADGVVVPGGFGIRGIEGKIGAVRYCRENGIPLLGLCLGLQCTVIEAARAAGIEDASSAEFDPETPAPVIATMADQHDAVSGKADLGGTMRLGAYPAILEEGSVVAETYGTTEVSERHRHRYEVNNAYRDRIAEGSGLVFSGTSPDGKLVEFVEYPRDVHPFLVATQAHPEYKSRPTRPHPLFAALVAAAVERRTSR</sequence>
<dbReference type="EC" id="6.3.4.2" evidence="11"/>
<dbReference type="GO" id="GO:0005829">
    <property type="term" value="C:cytosol"/>
    <property type="evidence" value="ECO:0007669"/>
    <property type="project" value="TreeGrafter"/>
</dbReference>
<feature type="domain" description="CTP synthase N-terminal" evidence="13">
    <location>
        <begin position="4"/>
        <end position="272"/>
    </location>
</feature>
<dbReference type="PANTHER" id="PTHR11550">
    <property type="entry name" value="CTP SYNTHASE"/>
    <property type="match status" value="1"/>
</dbReference>
<feature type="active site" evidence="11">
    <location>
        <position position="521"/>
    </location>
</feature>
<evidence type="ECO:0000256" key="1">
    <source>
        <dbReference type="ARBA" id="ARBA00005171"/>
    </source>
</evidence>
<comment type="pathway">
    <text evidence="1 11">Pyrimidine metabolism; CTP biosynthesis via de novo pathway; CTP from UDP: step 2/2.</text>
</comment>
<feature type="binding site" evidence="11">
    <location>
        <begin position="193"/>
        <end position="198"/>
    </location>
    <ligand>
        <name>UTP</name>
        <dbReference type="ChEBI" id="CHEBI:46398"/>
    </ligand>
</feature>
<dbReference type="EMBL" id="JAEIOS010000011">
    <property type="protein sequence ID" value="MBI8988791.1"/>
    <property type="molecule type" value="Genomic_DNA"/>
</dbReference>
<proteinExistence type="inferred from homology"/>
<dbReference type="SUPFAM" id="SSF52540">
    <property type="entry name" value="P-loop containing nucleoside triphosphate hydrolases"/>
    <property type="match status" value="1"/>
</dbReference>
<name>A0A934M4A0_9CORY</name>
<comment type="activity regulation">
    <text evidence="11">Allosterically activated by GTP, when glutamine is the substrate; GTP has no effect on the reaction when ammonia is the substrate. The allosteric effector GTP functions by stabilizing the protein conformation that binds the tetrahedral intermediate(s) formed during glutamine hydrolysis. Inhibited by the product CTP, via allosteric rather than competitive inhibition.</text>
</comment>
<dbReference type="PANTHER" id="PTHR11550:SF0">
    <property type="entry name" value="CTP SYNTHASE-RELATED"/>
    <property type="match status" value="1"/>
</dbReference>
<evidence type="ECO:0000313" key="15">
    <source>
        <dbReference type="Proteomes" id="UP000645966"/>
    </source>
</evidence>
<evidence type="ECO:0000256" key="4">
    <source>
        <dbReference type="ARBA" id="ARBA00022723"/>
    </source>
</evidence>